<feature type="transmembrane region" description="Helical" evidence="1">
    <location>
        <begin position="6"/>
        <end position="27"/>
    </location>
</feature>
<keyword evidence="3" id="KW-1185">Reference proteome</keyword>
<name>A0A4R6TR07_9FLAO</name>
<keyword evidence="1" id="KW-0812">Transmembrane</keyword>
<dbReference type="AlphaFoldDB" id="A0A4R6TR07"/>
<sequence length="89" mass="10454">MAKGLLLFIIVFIVITLLHSTMMTIYDLSPAKRRWYQKIFWHFYFIYLVIMAVYQWILEGMGWLPITLAFVGIAGTLSILLGIFHPTRE</sequence>
<reference evidence="2 3" key="1">
    <citation type="submission" date="2019-03" db="EMBL/GenBank/DDBJ databases">
        <title>Genomic Encyclopedia of Archaeal and Bacterial Type Strains, Phase II (KMG-II): from individual species to whole genera.</title>
        <authorList>
            <person name="Goeker M."/>
        </authorList>
    </citation>
    <scope>NUCLEOTIDE SEQUENCE [LARGE SCALE GENOMIC DNA]</scope>
    <source>
        <strain evidence="2 3">DSM 18435</strain>
    </source>
</reference>
<keyword evidence="1" id="KW-1133">Transmembrane helix</keyword>
<dbReference type="Proteomes" id="UP000295468">
    <property type="component" value="Unassembled WGS sequence"/>
</dbReference>
<gene>
    <name evidence="2" type="ORF">CLV82_0394</name>
</gene>
<feature type="transmembrane region" description="Helical" evidence="1">
    <location>
        <begin position="63"/>
        <end position="84"/>
    </location>
</feature>
<dbReference type="EMBL" id="SNYI01000001">
    <property type="protein sequence ID" value="TDQ32563.1"/>
    <property type="molecule type" value="Genomic_DNA"/>
</dbReference>
<accession>A0A4R6TR07</accession>
<evidence type="ECO:0000313" key="2">
    <source>
        <dbReference type="EMBL" id="TDQ32563.1"/>
    </source>
</evidence>
<feature type="transmembrane region" description="Helical" evidence="1">
    <location>
        <begin position="39"/>
        <end position="57"/>
    </location>
</feature>
<dbReference type="RefSeq" id="WP_133642611.1">
    <property type="nucleotide sequence ID" value="NZ_SNYI01000001.1"/>
</dbReference>
<evidence type="ECO:0000256" key="1">
    <source>
        <dbReference type="SAM" id="Phobius"/>
    </source>
</evidence>
<organism evidence="2 3">
    <name type="scientific">Zeaxanthinibacter enoshimensis</name>
    <dbReference type="NCBI Taxonomy" id="392009"/>
    <lineage>
        <taxon>Bacteria</taxon>
        <taxon>Pseudomonadati</taxon>
        <taxon>Bacteroidota</taxon>
        <taxon>Flavobacteriia</taxon>
        <taxon>Flavobacteriales</taxon>
        <taxon>Flavobacteriaceae</taxon>
        <taxon>Zeaxanthinibacter</taxon>
    </lineage>
</organism>
<comment type="caution">
    <text evidence="2">The sequence shown here is derived from an EMBL/GenBank/DDBJ whole genome shotgun (WGS) entry which is preliminary data.</text>
</comment>
<proteinExistence type="predicted"/>
<protein>
    <submittedName>
        <fullName evidence="2">Uncharacterized protein</fullName>
    </submittedName>
</protein>
<keyword evidence="1" id="KW-0472">Membrane</keyword>
<evidence type="ECO:0000313" key="3">
    <source>
        <dbReference type="Proteomes" id="UP000295468"/>
    </source>
</evidence>